<dbReference type="PANTHER" id="PTHR48258">
    <property type="entry name" value="DUF4218 DOMAIN-CONTAINING PROTEIN-RELATED"/>
    <property type="match status" value="1"/>
</dbReference>
<name>A0AAW2M2I1_9LAMI</name>
<reference evidence="2" key="2">
    <citation type="journal article" date="2024" name="Plant">
        <title>Genomic evolution and insights into agronomic trait innovations of Sesamum species.</title>
        <authorList>
            <person name="Miao H."/>
            <person name="Wang L."/>
            <person name="Qu L."/>
            <person name="Liu H."/>
            <person name="Sun Y."/>
            <person name="Le M."/>
            <person name="Wang Q."/>
            <person name="Wei S."/>
            <person name="Zheng Y."/>
            <person name="Lin W."/>
            <person name="Duan Y."/>
            <person name="Cao H."/>
            <person name="Xiong S."/>
            <person name="Wang X."/>
            <person name="Wei L."/>
            <person name="Li C."/>
            <person name="Ma Q."/>
            <person name="Ju M."/>
            <person name="Zhao R."/>
            <person name="Li G."/>
            <person name="Mu C."/>
            <person name="Tian Q."/>
            <person name="Mei H."/>
            <person name="Zhang T."/>
            <person name="Gao T."/>
            <person name="Zhang H."/>
        </authorList>
    </citation>
    <scope>NUCLEOTIDE SEQUENCE</scope>
    <source>
        <strain evidence="2">KEN8</strain>
    </source>
</reference>
<feature type="compositionally biased region" description="Acidic residues" evidence="1">
    <location>
        <begin position="228"/>
        <end position="237"/>
    </location>
</feature>
<dbReference type="AlphaFoldDB" id="A0AAW2M2I1"/>
<comment type="caution">
    <text evidence="2">The sequence shown here is derived from an EMBL/GenBank/DDBJ whole genome shotgun (WGS) entry which is preliminary data.</text>
</comment>
<evidence type="ECO:0000256" key="1">
    <source>
        <dbReference type="SAM" id="MobiDB-lite"/>
    </source>
</evidence>
<gene>
    <name evidence="2" type="ORF">Scaly_2435200</name>
</gene>
<accession>A0AAW2M2I1</accession>
<organism evidence="2">
    <name type="scientific">Sesamum calycinum</name>
    <dbReference type="NCBI Taxonomy" id="2727403"/>
    <lineage>
        <taxon>Eukaryota</taxon>
        <taxon>Viridiplantae</taxon>
        <taxon>Streptophyta</taxon>
        <taxon>Embryophyta</taxon>
        <taxon>Tracheophyta</taxon>
        <taxon>Spermatophyta</taxon>
        <taxon>Magnoliopsida</taxon>
        <taxon>eudicotyledons</taxon>
        <taxon>Gunneridae</taxon>
        <taxon>Pentapetalae</taxon>
        <taxon>asterids</taxon>
        <taxon>lamiids</taxon>
        <taxon>Lamiales</taxon>
        <taxon>Pedaliaceae</taxon>
        <taxon>Sesamum</taxon>
    </lineage>
</organism>
<evidence type="ECO:0000313" key="2">
    <source>
        <dbReference type="EMBL" id="KAL0324681.1"/>
    </source>
</evidence>
<feature type="compositionally biased region" description="Basic and acidic residues" evidence="1">
    <location>
        <begin position="208"/>
        <end position="227"/>
    </location>
</feature>
<dbReference type="PANTHER" id="PTHR48258:SF4">
    <property type="entry name" value="DUF4216 DOMAIN-CONTAINING PROTEIN"/>
    <property type="match status" value="1"/>
</dbReference>
<protein>
    <submittedName>
        <fullName evidence="2">Uncharacterized protein</fullName>
    </submittedName>
</protein>
<feature type="region of interest" description="Disordered" evidence="1">
    <location>
        <begin position="201"/>
        <end position="237"/>
    </location>
</feature>
<proteinExistence type="predicted"/>
<reference evidence="2" key="1">
    <citation type="submission" date="2020-06" db="EMBL/GenBank/DDBJ databases">
        <authorList>
            <person name="Li T."/>
            <person name="Hu X."/>
            <person name="Zhang T."/>
            <person name="Song X."/>
            <person name="Zhang H."/>
            <person name="Dai N."/>
            <person name="Sheng W."/>
            <person name="Hou X."/>
            <person name="Wei L."/>
        </authorList>
    </citation>
    <scope>NUCLEOTIDE SEQUENCE</scope>
    <source>
        <strain evidence="2">KEN8</strain>
        <tissue evidence="2">Leaf</tissue>
    </source>
</reference>
<dbReference type="EMBL" id="JACGWM010000015">
    <property type="protein sequence ID" value="KAL0324681.1"/>
    <property type="molecule type" value="Genomic_DNA"/>
</dbReference>
<sequence>MCEWICGLKFPDGYASNLARCVDMMELRMHGMKSHGCHVFLQKLIPIAFREMLPEHVWSVLIETECHNIGKSTMNYGVCFKSSSYTDEENDFYGIIEEIIQLTYPLISNLHIILLKYRSVDPVRGMKEVPKYKEGQSRLDGVCKIKARRVLDESKWTETFAYQPEEVVPVPVVATDNEVYNLCDPNGLQVVVDLSMAQQHAVGTSRRQVHENDDENKDKDEDNSWDDKTDDDEYEPT</sequence>